<organism evidence="1 2">
    <name type="scientific">Rhizobium loti</name>
    <name type="common">Mesorhizobium loti</name>
    <dbReference type="NCBI Taxonomy" id="381"/>
    <lineage>
        <taxon>Bacteria</taxon>
        <taxon>Pseudomonadati</taxon>
        <taxon>Pseudomonadota</taxon>
        <taxon>Alphaproteobacteria</taxon>
        <taxon>Hyphomicrobiales</taxon>
        <taxon>Phyllobacteriaceae</taxon>
        <taxon>Mesorhizobium</taxon>
    </lineage>
</organism>
<dbReference type="EMBL" id="LZTJ01000005">
    <property type="protein sequence ID" value="OBP78903.1"/>
    <property type="molecule type" value="Genomic_DNA"/>
</dbReference>
<dbReference type="AlphaFoldDB" id="A0A1A5JC68"/>
<gene>
    <name evidence="1" type="ORF">BAE39_29260</name>
</gene>
<accession>A0A1A5JC68</accession>
<evidence type="ECO:0000313" key="1">
    <source>
        <dbReference type="EMBL" id="OBP78903.1"/>
    </source>
</evidence>
<reference evidence="2" key="1">
    <citation type="submission" date="2016-06" db="EMBL/GenBank/DDBJ databases">
        <title>NZP2037 Pacbio-Illumina hybrid assembly.</title>
        <authorList>
            <person name="Ramsay J.P."/>
        </authorList>
    </citation>
    <scope>NUCLEOTIDE SEQUENCE [LARGE SCALE GENOMIC DNA]</scope>
    <source>
        <strain evidence="2">R7ANS::ICEMlSym2042</strain>
    </source>
</reference>
<name>A0A1A5JC68_RHILI</name>
<dbReference type="PANTHER" id="PTHR36152:SF1">
    <property type="entry name" value="UBIQUITIN-LIKE DOMAIN-CONTAINING PROTEIN"/>
    <property type="match status" value="1"/>
</dbReference>
<dbReference type="InterPro" id="IPR036624">
    <property type="entry name" value="Hcp1-lik_sf"/>
</dbReference>
<dbReference type="NCBIfam" id="TIGR03344">
    <property type="entry name" value="VI_effect_Hcp1"/>
    <property type="match status" value="1"/>
</dbReference>
<dbReference type="SUPFAM" id="SSF141452">
    <property type="entry name" value="Hcp1-like"/>
    <property type="match status" value="1"/>
</dbReference>
<proteinExistence type="predicted"/>
<dbReference type="Pfam" id="PF05638">
    <property type="entry name" value="T6SS_HCP"/>
    <property type="match status" value="1"/>
</dbReference>
<evidence type="ECO:0000313" key="2">
    <source>
        <dbReference type="Proteomes" id="UP000093748"/>
    </source>
</evidence>
<dbReference type="OrthoDB" id="5146053at2"/>
<dbReference type="SMR" id="A0A1A5JC68"/>
<dbReference type="InterPro" id="IPR053165">
    <property type="entry name" value="HSI-I_assembly_Hcp1"/>
</dbReference>
<dbReference type="InterPro" id="IPR008514">
    <property type="entry name" value="T6SS_Hcp"/>
</dbReference>
<comment type="caution">
    <text evidence="1">The sequence shown here is derived from an EMBL/GenBank/DDBJ whole genome shotgun (WGS) entry which is preliminary data.</text>
</comment>
<dbReference type="Gene3D" id="2.30.110.20">
    <property type="entry name" value="Hcp1-like"/>
    <property type="match status" value="1"/>
</dbReference>
<sequence length="160" mass="18350">MPTTERSEAPSMKIDGFLKVPDIKGPSKRDGHEDEIEVHGVDYKMIAPYDPNSLSRRGRVSMGMIKFIKHYDKSSPYLKKALFENKALDEVVFSARRTIDGETSDYLVVTLTDASVMEYDMRQATDEADLIEEEVSFAYKKIKFVYDKDDEIEMDVYVGK</sequence>
<dbReference type="PANTHER" id="PTHR36152">
    <property type="entry name" value="CYTOPLASMIC PROTEIN-RELATED"/>
    <property type="match status" value="1"/>
</dbReference>
<protein>
    <submittedName>
        <fullName evidence="1">Type VI secretion protein</fullName>
    </submittedName>
</protein>
<dbReference type="Proteomes" id="UP000093748">
    <property type="component" value="Unassembled WGS sequence"/>
</dbReference>